<dbReference type="Proteomes" id="UP000886653">
    <property type="component" value="Unassembled WGS sequence"/>
</dbReference>
<dbReference type="PANTHER" id="PTHR11474">
    <property type="entry name" value="TYROSINASE FAMILY MEMBER"/>
    <property type="match status" value="1"/>
</dbReference>
<dbReference type="OrthoDB" id="6132182at2759"/>
<dbReference type="Pfam" id="PF00264">
    <property type="entry name" value="Tyrosinase"/>
    <property type="match status" value="1"/>
</dbReference>
<evidence type="ECO:0000256" key="1">
    <source>
        <dbReference type="ARBA" id="ARBA00022723"/>
    </source>
</evidence>
<dbReference type="SUPFAM" id="SSF48056">
    <property type="entry name" value="Di-copper centre-containing domain"/>
    <property type="match status" value="1"/>
</dbReference>
<dbReference type="AlphaFoldDB" id="A0A9P6NEH9"/>
<accession>A0A9P6NEH9</accession>
<dbReference type="PRINTS" id="PR00092">
    <property type="entry name" value="TYROSINASE"/>
</dbReference>
<dbReference type="InterPro" id="IPR002227">
    <property type="entry name" value="Tyrosinase_Cu-bd"/>
</dbReference>
<dbReference type="InterPro" id="IPR050316">
    <property type="entry name" value="Tyrosinase/Hemocyanin"/>
</dbReference>
<dbReference type="Gene3D" id="1.10.1280.10">
    <property type="entry name" value="Di-copper center containing domain from catechol oxidase"/>
    <property type="match status" value="1"/>
</dbReference>
<keyword evidence="1" id="KW-0479">Metal-binding</keyword>
<evidence type="ECO:0000259" key="4">
    <source>
        <dbReference type="Pfam" id="PF00264"/>
    </source>
</evidence>
<dbReference type="GO" id="GO:0016491">
    <property type="term" value="F:oxidoreductase activity"/>
    <property type="evidence" value="ECO:0007669"/>
    <property type="project" value="InterPro"/>
</dbReference>
<dbReference type="InterPro" id="IPR008922">
    <property type="entry name" value="Di-copper_centre_dom_sf"/>
</dbReference>
<dbReference type="PANTHER" id="PTHR11474:SF126">
    <property type="entry name" value="TYROSINASE-LIKE PROTEIN TYR-1-RELATED"/>
    <property type="match status" value="1"/>
</dbReference>
<comment type="caution">
    <text evidence="5">The sequence shown here is derived from an EMBL/GenBank/DDBJ whole genome shotgun (WGS) entry which is preliminary data.</text>
</comment>
<gene>
    <name evidence="5" type="ORF">CROQUDRAFT_49975</name>
</gene>
<keyword evidence="6" id="KW-1185">Reference proteome</keyword>
<evidence type="ECO:0000256" key="3">
    <source>
        <dbReference type="SAM" id="SignalP"/>
    </source>
</evidence>
<proteinExistence type="predicted"/>
<feature type="signal peptide" evidence="3">
    <location>
        <begin position="1"/>
        <end position="25"/>
    </location>
</feature>
<reference evidence="5" key="1">
    <citation type="submission" date="2013-11" db="EMBL/GenBank/DDBJ databases">
        <title>Genome sequence of the fusiform rust pathogen reveals effectors for host alternation and coevolution with pine.</title>
        <authorList>
            <consortium name="DOE Joint Genome Institute"/>
            <person name="Smith K."/>
            <person name="Pendleton A."/>
            <person name="Kubisiak T."/>
            <person name="Anderson C."/>
            <person name="Salamov A."/>
            <person name="Aerts A."/>
            <person name="Riley R."/>
            <person name="Clum A."/>
            <person name="Lindquist E."/>
            <person name="Ence D."/>
            <person name="Campbell M."/>
            <person name="Kronenberg Z."/>
            <person name="Feau N."/>
            <person name="Dhillon B."/>
            <person name="Hamelin R."/>
            <person name="Burleigh J."/>
            <person name="Smith J."/>
            <person name="Yandell M."/>
            <person name="Nelson C."/>
            <person name="Grigoriev I."/>
            <person name="Davis J."/>
        </authorList>
    </citation>
    <scope>NUCLEOTIDE SEQUENCE</scope>
    <source>
        <strain evidence="5">G11</strain>
    </source>
</reference>
<evidence type="ECO:0000313" key="5">
    <source>
        <dbReference type="EMBL" id="KAG0142684.1"/>
    </source>
</evidence>
<evidence type="ECO:0000313" key="6">
    <source>
        <dbReference type="Proteomes" id="UP000886653"/>
    </source>
</evidence>
<name>A0A9P6NEH9_9BASI</name>
<keyword evidence="2" id="KW-0186">Copper</keyword>
<organism evidence="5 6">
    <name type="scientific">Cronartium quercuum f. sp. fusiforme G11</name>
    <dbReference type="NCBI Taxonomy" id="708437"/>
    <lineage>
        <taxon>Eukaryota</taxon>
        <taxon>Fungi</taxon>
        <taxon>Dikarya</taxon>
        <taxon>Basidiomycota</taxon>
        <taxon>Pucciniomycotina</taxon>
        <taxon>Pucciniomycetes</taxon>
        <taxon>Pucciniales</taxon>
        <taxon>Coleosporiaceae</taxon>
        <taxon>Cronartium</taxon>
    </lineage>
</organism>
<feature type="chain" id="PRO_5040203429" description="Tyrosinase copper-binding domain-containing protein" evidence="3">
    <location>
        <begin position="26"/>
        <end position="358"/>
    </location>
</feature>
<protein>
    <recommendedName>
        <fullName evidence="4">Tyrosinase copper-binding domain-containing protein</fullName>
    </recommendedName>
</protein>
<dbReference type="GO" id="GO:0046872">
    <property type="term" value="F:metal ion binding"/>
    <property type="evidence" value="ECO:0007669"/>
    <property type="project" value="UniProtKB-KW"/>
</dbReference>
<dbReference type="EMBL" id="MU167341">
    <property type="protein sequence ID" value="KAG0142684.1"/>
    <property type="molecule type" value="Genomic_DNA"/>
</dbReference>
<keyword evidence="3" id="KW-0732">Signal</keyword>
<feature type="domain" description="Tyrosinase copper-binding" evidence="4">
    <location>
        <begin position="69"/>
        <end position="288"/>
    </location>
</feature>
<evidence type="ECO:0000256" key="2">
    <source>
        <dbReference type="ARBA" id="ARBA00023008"/>
    </source>
</evidence>
<sequence>MGSFLHLFLALLVLSIELRVRMVGAQSCSSVRKRKEWRTLDRASQISYIKAVKCLGTKPSRLSTEFQLRRYDDFQYVHASLQGEIHFVAQFLPWHRHFIYIYEKELHKCGYSGSLPRWNWALDARNVTAGPVWSSDRQVTGFGTNGTGPHNSNLEIAGGRVMDGAFREFELRHPQTHFLERAWTIFLDSSINGSIFGSQYFDNNAIRNILRLRTFSDFWVAVEGENPDIVQDASPGPHAMVHALVGAEFSTPAYSANDTDIMLNLNRFNSLFFLHHANIDWLWWRWQHANPKRQMMAYEGNTRQGRTWPDASLDDTLEFIGLDGSNPLVRDTMDASKFPYCYACAPISLYDLESLESI</sequence>